<dbReference type="InterPro" id="IPR032710">
    <property type="entry name" value="NTF2-like_dom_sf"/>
</dbReference>
<evidence type="ECO:0008006" key="4">
    <source>
        <dbReference type="Google" id="ProtNLM"/>
    </source>
</evidence>
<sequence length="131" mass="14764">MQQMKLVSLFLLITGVSYQSMAAIGTDDQSLLKLRQEVIKQYIEDLASGNAEEMKKLFEPDGIVVSTSRGAVKAEEFFDSFLPLINQANTQIHARYSVDSDLNRYGARFHFDFVLNDGEHGGGEYVDEFVF</sequence>
<reference evidence="2 3" key="1">
    <citation type="submission" date="2020-12" db="EMBL/GenBank/DDBJ databases">
        <title>WGS of Legionella: environmental sample.</title>
        <authorList>
            <person name="Cristino S."/>
            <person name="Girolamini L."/>
            <person name="Salaris S."/>
            <person name="Pascale M.R."/>
            <person name="Mazzotta M."/>
            <person name="Orsini M."/>
            <person name="Grottola A."/>
        </authorList>
    </citation>
    <scope>NUCLEOTIDE SEQUENCE [LARGE SCALE GENOMIC DNA]</scope>
    <source>
        <strain evidence="2 3">30cs62</strain>
    </source>
</reference>
<name>A0ABS1WCJ5_9GAMM</name>
<feature type="chain" id="PRO_5045166299" description="SnoaL-like domain-containing protein" evidence="1">
    <location>
        <begin position="23"/>
        <end position="131"/>
    </location>
</feature>
<dbReference type="Gene3D" id="3.10.450.50">
    <property type="match status" value="1"/>
</dbReference>
<dbReference type="SUPFAM" id="SSF54427">
    <property type="entry name" value="NTF2-like"/>
    <property type="match status" value="1"/>
</dbReference>
<protein>
    <recommendedName>
        <fullName evidence="4">SnoaL-like domain-containing protein</fullName>
    </recommendedName>
</protein>
<proteinExistence type="predicted"/>
<organism evidence="2 3">
    <name type="scientific">Legionella bononiensis</name>
    <dbReference type="NCBI Taxonomy" id="2793102"/>
    <lineage>
        <taxon>Bacteria</taxon>
        <taxon>Pseudomonadati</taxon>
        <taxon>Pseudomonadota</taxon>
        <taxon>Gammaproteobacteria</taxon>
        <taxon>Legionellales</taxon>
        <taxon>Legionellaceae</taxon>
        <taxon>Legionella</taxon>
    </lineage>
</organism>
<comment type="caution">
    <text evidence="2">The sequence shown here is derived from an EMBL/GenBank/DDBJ whole genome shotgun (WGS) entry which is preliminary data.</text>
</comment>
<dbReference type="Proteomes" id="UP000809910">
    <property type="component" value="Unassembled WGS sequence"/>
</dbReference>
<feature type="signal peptide" evidence="1">
    <location>
        <begin position="1"/>
        <end position="22"/>
    </location>
</feature>
<evidence type="ECO:0000313" key="3">
    <source>
        <dbReference type="Proteomes" id="UP000809910"/>
    </source>
</evidence>
<keyword evidence="3" id="KW-1185">Reference proteome</keyword>
<dbReference type="EMBL" id="JADWVN010000021">
    <property type="protein sequence ID" value="MBL7527086.1"/>
    <property type="molecule type" value="Genomic_DNA"/>
</dbReference>
<dbReference type="RefSeq" id="WP_203107921.1">
    <property type="nucleotide sequence ID" value="NZ_JADOBG010000003.1"/>
</dbReference>
<evidence type="ECO:0000256" key="1">
    <source>
        <dbReference type="SAM" id="SignalP"/>
    </source>
</evidence>
<gene>
    <name evidence="2" type="ORF">I5282_10940</name>
</gene>
<evidence type="ECO:0000313" key="2">
    <source>
        <dbReference type="EMBL" id="MBL7527086.1"/>
    </source>
</evidence>
<accession>A0ABS1WCJ5</accession>
<keyword evidence="1" id="KW-0732">Signal</keyword>